<reference evidence="1 2" key="1">
    <citation type="submission" date="2010-03" db="EMBL/GenBank/DDBJ databases">
        <title>The genome sequence of Ruminococcus obeum A2-162.</title>
        <authorList>
            <consortium name="metaHIT consortium -- http://www.metahit.eu/"/>
            <person name="Pajon A."/>
            <person name="Turner K."/>
            <person name="Parkhill J."/>
            <person name="Duncan S."/>
            <person name="Flint H."/>
        </authorList>
    </citation>
    <scope>NUCLEOTIDE SEQUENCE [LARGE SCALE GENOMIC DNA]</scope>
    <source>
        <strain evidence="1 2">A2-162</strain>
    </source>
</reference>
<dbReference type="PATRIC" id="fig|657314.3.peg.1351"/>
<keyword evidence="2" id="KW-1185">Reference proteome</keyword>
<dbReference type="Proteomes" id="UP000008955">
    <property type="component" value="Chromosome"/>
</dbReference>
<gene>
    <name evidence="1" type="ORF">CK5_15460</name>
</gene>
<dbReference type="AlphaFoldDB" id="D4LQA8"/>
<dbReference type="KEGG" id="rob:CK5_15460"/>
<evidence type="ECO:0000313" key="2">
    <source>
        <dbReference type="Proteomes" id="UP000008955"/>
    </source>
</evidence>
<dbReference type="EMBL" id="FP929054">
    <property type="protein sequence ID" value="CBL22966.1"/>
    <property type="molecule type" value="Genomic_DNA"/>
</dbReference>
<accession>D4LQA8</accession>
<protein>
    <submittedName>
        <fullName evidence="1">Uncharacterized protein</fullName>
    </submittedName>
</protein>
<sequence>MAEAVGAFFSFKFMNIKKPGIMQHFLSLSKECKKSVEIMDSDGLKLYNYDIKFL</sequence>
<proteinExistence type="predicted"/>
<evidence type="ECO:0000313" key="1">
    <source>
        <dbReference type="EMBL" id="CBL22966.1"/>
    </source>
</evidence>
<name>D4LQA8_9FIRM</name>
<reference evidence="1 2" key="2">
    <citation type="submission" date="2010-03" db="EMBL/GenBank/DDBJ databases">
        <authorList>
            <person name="Pajon A."/>
        </authorList>
    </citation>
    <scope>NUCLEOTIDE SEQUENCE [LARGE SCALE GENOMIC DNA]</scope>
    <source>
        <strain evidence="1 2">A2-162</strain>
    </source>
</reference>
<dbReference type="HOGENOM" id="CLU_3040913_0_0_9"/>
<organism evidence="1 2">
    <name type="scientific">Blautia obeum A2-162</name>
    <dbReference type="NCBI Taxonomy" id="657314"/>
    <lineage>
        <taxon>Bacteria</taxon>
        <taxon>Bacillati</taxon>
        <taxon>Bacillota</taxon>
        <taxon>Clostridia</taxon>
        <taxon>Lachnospirales</taxon>
        <taxon>Lachnospiraceae</taxon>
        <taxon>Blautia</taxon>
    </lineage>
</organism>